<dbReference type="SUPFAM" id="SSF81593">
    <property type="entry name" value="Nucleotidyltransferase substrate binding subunit/domain"/>
    <property type="match status" value="1"/>
</dbReference>
<dbReference type="InterPro" id="IPR007842">
    <property type="entry name" value="HEPN_dom"/>
</dbReference>
<organism evidence="2 3">
    <name type="scientific">Candidatus Desantisbacteria bacterium CG23_combo_of_CG06-09_8_20_14_all_40_23</name>
    <dbReference type="NCBI Taxonomy" id="1974550"/>
    <lineage>
        <taxon>Bacteria</taxon>
        <taxon>Candidatus Desantisiibacteriota</taxon>
    </lineage>
</organism>
<dbReference type="AlphaFoldDB" id="A0A2H0A9C7"/>
<reference evidence="2 3" key="1">
    <citation type="submission" date="2017-09" db="EMBL/GenBank/DDBJ databases">
        <title>Depth-based differentiation of microbial function through sediment-hosted aquifers and enrichment of novel symbionts in the deep terrestrial subsurface.</title>
        <authorList>
            <person name="Probst A.J."/>
            <person name="Ladd B."/>
            <person name="Jarett J.K."/>
            <person name="Geller-Mcgrath D.E."/>
            <person name="Sieber C.M."/>
            <person name="Emerson J.B."/>
            <person name="Anantharaman K."/>
            <person name="Thomas B.C."/>
            <person name="Malmstrom R."/>
            <person name="Stieglmeier M."/>
            <person name="Klingl A."/>
            <person name="Woyke T."/>
            <person name="Ryan C.M."/>
            <person name="Banfield J.F."/>
        </authorList>
    </citation>
    <scope>NUCLEOTIDE SEQUENCE [LARGE SCALE GENOMIC DNA]</scope>
    <source>
        <strain evidence="2">CG23_combo_of_CG06-09_8_20_14_all_40_23</strain>
    </source>
</reference>
<dbReference type="GO" id="GO:0003677">
    <property type="term" value="F:DNA binding"/>
    <property type="evidence" value="ECO:0007669"/>
    <property type="project" value="UniProtKB-KW"/>
</dbReference>
<accession>A0A2H0A9C7</accession>
<dbReference type="Proteomes" id="UP000231067">
    <property type="component" value="Unassembled WGS sequence"/>
</dbReference>
<protein>
    <submittedName>
        <fullName evidence="2">DNA-binding protein</fullName>
    </submittedName>
</protein>
<evidence type="ECO:0000313" key="2">
    <source>
        <dbReference type="EMBL" id="PIP41440.1"/>
    </source>
</evidence>
<dbReference type="Pfam" id="PF05168">
    <property type="entry name" value="HEPN"/>
    <property type="match status" value="1"/>
</dbReference>
<sequence length="135" mass="16105">MKESMEKMKIEEIVRYWIACAEDDWKAIEGLLKNENYSYVLFFGHLYLEKLLKALVVKETKIHAQPTHNLRLLAEKANLSLLDEQLGFVLRVNEYNIKARYPDFKFEFKQQCTKEFALEEIEKIGEFGKWLIKKL</sequence>
<dbReference type="PROSITE" id="PS50910">
    <property type="entry name" value="HEPN"/>
    <property type="match status" value="1"/>
</dbReference>
<feature type="domain" description="HEPN" evidence="1">
    <location>
        <begin position="18"/>
        <end position="131"/>
    </location>
</feature>
<evidence type="ECO:0000259" key="1">
    <source>
        <dbReference type="PROSITE" id="PS50910"/>
    </source>
</evidence>
<gene>
    <name evidence="2" type="ORF">COX18_03355</name>
</gene>
<dbReference type="EMBL" id="PCSH01000062">
    <property type="protein sequence ID" value="PIP41440.1"/>
    <property type="molecule type" value="Genomic_DNA"/>
</dbReference>
<proteinExistence type="predicted"/>
<name>A0A2H0A9C7_9BACT</name>
<dbReference type="SMART" id="SM00748">
    <property type="entry name" value="HEPN"/>
    <property type="match status" value="1"/>
</dbReference>
<dbReference type="Gene3D" id="1.20.120.330">
    <property type="entry name" value="Nucleotidyltransferases domain 2"/>
    <property type="match status" value="1"/>
</dbReference>
<comment type="caution">
    <text evidence="2">The sequence shown here is derived from an EMBL/GenBank/DDBJ whole genome shotgun (WGS) entry which is preliminary data.</text>
</comment>
<keyword evidence="2" id="KW-0238">DNA-binding</keyword>
<evidence type="ECO:0000313" key="3">
    <source>
        <dbReference type="Proteomes" id="UP000231067"/>
    </source>
</evidence>